<sequence>MSGVGAAEGGFSSAAGTSTRLRPTFARAAIGRLKELVRLGADSQSSQVLSLESGSGILVGQLARAGLSCWALAYQQAVALELKRSLPQVRVASAALSALPIRSGGIELLCISGGFELALTESALAEIRRVLRCGAALAQVINLIDGSVPWVQNLAALTPSAGSRSQGLEAQQVSACFAEPTVELFPNSVPSSVGHELDRLRADLHAVAMASERQTGVLAEAKELLTAQADSSGSLERPQHTVLRYWRAV</sequence>
<accession>A0A6J7UCD1</accession>
<gene>
    <name evidence="1" type="ORF">UFOPK4354_00294</name>
</gene>
<dbReference type="SUPFAM" id="SSF53335">
    <property type="entry name" value="S-adenosyl-L-methionine-dependent methyltransferases"/>
    <property type="match status" value="1"/>
</dbReference>
<name>A0A6J7UCD1_9ZZZZ</name>
<dbReference type="InterPro" id="IPR029063">
    <property type="entry name" value="SAM-dependent_MTases_sf"/>
</dbReference>
<organism evidence="1">
    <name type="scientific">freshwater metagenome</name>
    <dbReference type="NCBI Taxonomy" id="449393"/>
    <lineage>
        <taxon>unclassified sequences</taxon>
        <taxon>metagenomes</taxon>
        <taxon>ecological metagenomes</taxon>
    </lineage>
</organism>
<dbReference type="Gene3D" id="3.40.50.150">
    <property type="entry name" value="Vaccinia Virus protein VP39"/>
    <property type="match status" value="1"/>
</dbReference>
<dbReference type="EMBL" id="CAFBQW010000019">
    <property type="protein sequence ID" value="CAB5062107.1"/>
    <property type="molecule type" value="Genomic_DNA"/>
</dbReference>
<dbReference type="AlphaFoldDB" id="A0A6J7UCD1"/>
<protein>
    <submittedName>
        <fullName evidence="1">Unannotated protein</fullName>
    </submittedName>
</protein>
<evidence type="ECO:0000313" key="1">
    <source>
        <dbReference type="EMBL" id="CAB5062107.1"/>
    </source>
</evidence>
<reference evidence="1" key="1">
    <citation type="submission" date="2020-05" db="EMBL/GenBank/DDBJ databases">
        <authorList>
            <person name="Chiriac C."/>
            <person name="Salcher M."/>
            <person name="Ghai R."/>
            <person name="Kavagutti S V."/>
        </authorList>
    </citation>
    <scope>NUCLEOTIDE SEQUENCE</scope>
</reference>
<proteinExistence type="predicted"/>